<reference evidence="2" key="1">
    <citation type="submission" date="2021-03" db="EMBL/GenBank/DDBJ databases">
        <title>Actinotalea soli sp. nov., isolated from soil.</title>
        <authorList>
            <person name="Ping W."/>
            <person name="Zhang J."/>
        </authorList>
    </citation>
    <scope>NUCLEOTIDE SEQUENCE</scope>
    <source>
        <strain evidence="2">BY-33</strain>
    </source>
</reference>
<name>A0A939LS44_9CELL</name>
<dbReference type="PANTHER" id="PTHR11614">
    <property type="entry name" value="PHOSPHOLIPASE-RELATED"/>
    <property type="match status" value="1"/>
</dbReference>
<comment type="caution">
    <text evidence="2">The sequence shown here is derived from an EMBL/GenBank/DDBJ whole genome shotgun (WGS) entry which is preliminary data.</text>
</comment>
<evidence type="ECO:0000259" key="1">
    <source>
        <dbReference type="Pfam" id="PF12146"/>
    </source>
</evidence>
<dbReference type="SUPFAM" id="SSF53474">
    <property type="entry name" value="alpha/beta-Hydrolases"/>
    <property type="match status" value="1"/>
</dbReference>
<feature type="domain" description="Serine aminopeptidase S33" evidence="1">
    <location>
        <begin position="54"/>
        <end position="260"/>
    </location>
</feature>
<gene>
    <name evidence="2" type="ORF">J4G33_14935</name>
</gene>
<dbReference type="Pfam" id="PF12146">
    <property type="entry name" value="Hydrolase_4"/>
    <property type="match status" value="1"/>
</dbReference>
<dbReference type="InterPro" id="IPR029058">
    <property type="entry name" value="AB_hydrolase_fold"/>
</dbReference>
<protein>
    <submittedName>
        <fullName evidence="2">Alpha/beta hydrolase</fullName>
    </submittedName>
</protein>
<dbReference type="Proteomes" id="UP000664209">
    <property type="component" value="Unassembled WGS sequence"/>
</dbReference>
<keyword evidence="3" id="KW-1185">Reference proteome</keyword>
<dbReference type="InterPro" id="IPR051044">
    <property type="entry name" value="MAG_DAG_Lipase"/>
</dbReference>
<sequence length="331" mass="36252">MAAGAPSEPAADWRPDVLGEDWEALTVPLLADDQGEAVTTLVRRVRTDGDPGRRRAVLYVHGYVDYFFQRHLAEVWEDAGFDFYALDLRNHGRSMLEHQQPNAVTDIALHAEELDRAVAVVRAEGHEVVVGHGHSTGGLVLSLWAHARRDRPQGPVVDALVLNSPWFDLNRSWFDRVVTTAALEVVGGLAPRLVVGQLAPHYGTHLHVDSGGSWEYDLAWKPHDGFGVRAGWMRSIRRGHRAVARGLAIDVPVLVCTSSASGPHDRWHDALDSTDSVLDVDQILARAPGLGPDVTVVQVPDGVHDLILSAEPARQAYADAVTEWLARRLPA</sequence>
<organism evidence="2 3">
    <name type="scientific">Actinotalea soli</name>
    <dbReference type="NCBI Taxonomy" id="2819234"/>
    <lineage>
        <taxon>Bacteria</taxon>
        <taxon>Bacillati</taxon>
        <taxon>Actinomycetota</taxon>
        <taxon>Actinomycetes</taxon>
        <taxon>Micrococcales</taxon>
        <taxon>Cellulomonadaceae</taxon>
        <taxon>Actinotalea</taxon>
    </lineage>
</organism>
<evidence type="ECO:0000313" key="2">
    <source>
        <dbReference type="EMBL" id="MBO1753104.1"/>
    </source>
</evidence>
<keyword evidence="2" id="KW-0378">Hydrolase</keyword>
<accession>A0A939LS44</accession>
<dbReference type="GO" id="GO:0016787">
    <property type="term" value="F:hydrolase activity"/>
    <property type="evidence" value="ECO:0007669"/>
    <property type="project" value="UniProtKB-KW"/>
</dbReference>
<dbReference type="EMBL" id="JAGEMK010000010">
    <property type="protein sequence ID" value="MBO1753104.1"/>
    <property type="molecule type" value="Genomic_DNA"/>
</dbReference>
<proteinExistence type="predicted"/>
<dbReference type="InterPro" id="IPR022742">
    <property type="entry name" value="Hydrolase_4"/>
</dbReference>
<dbReference type="AlphaFoldDB" id="A0A939LS44"/>
<dbReference type="Gene3D" id="3.40.50.1820">
    <property type="entry name" value="alpha/beta hydrolase"/>
    <property type="match status" value="1"/>
</dbReference>
<evidence type="ECO:0000313" key="3">
    <source>
        <dbReference type="Proteomes" id="UP000664209"/>
    </source>
</evidence>